<keyword evidence="1" id="KW-0547">Nucleotide-binding</keyword>
<feature type="domain" description="Response regulatory" evidence="5">
    <location>
        <begin position="7"/>
        <end position="121"/>
    </location>
</feature>
<name>A0A0L8ANU9_9BACT</name>
<dbReference type="RefSeq" id="WP_053222370.1">
    <property type="nucleotide sequence ID" value="NZ_JSVA01000004.1"/>
</dbReference>
<dbReference type="PROSITE" id="PS50045">
    <property type="entry name" value="SIGMA54_INTERACT_4"/>
    <property type="match status" value="1"/>
</dbReference>
<dbReference type="InterPro" id="IPR011006">
    <property type="entry name" value="CheY-like_superfamily"/>
</dbReference>
<accession>A0A0L8ANU9</accession>
<protein>
    <submittedName>
        <fullName evidence="6">Regulator</fullName>
    </submittedName>
</protein>
<evidence type="ECO:0000259" key="4">
    <source>
        <dbReference type="PROSITE" id="PS50045"/>
    </source>
</evidence>
<feature type="modified residue" description="4-aspartylphosphate" evidence="3">
    <location>
        <position position="56"/>
    </location>
</feature>
<reference evidence="7" key="1">
    <citation type="submission" date="2014-11" db="EMBL/GenBank/DDBJ databases">
        <title>Genome sequencing of Roseivirga sp. D-25.</title>
        <authorList>
            <person name="Selvaratnam C."/>
            <person name="Thevarajoo S."/>
            <person name="Goh K.M."/>
            <person name="Eee R."/>
            <person name="Chan K.-G."/>
            <person name="Chong C.S."/>
        </authorList>
    </citation>
    <scope>NUCLEOTIDE SEQUENCE [LARGE SCALE GENOMIC DNA]</scope>
    <source>
        <strain evidence="7">D-25</strain>
    </source>
</reference>
<evidence type="ECO:0000259" key="5">
    <source>
        <dbReference type="PROSITE" id="PS50110"/>
    </source>
</evidence>
<dbReference type="Proteomes" id="UP000036908">
    <property type="component" value="Unassembled WGS sequence"/>
</dbReference>
<dbReference type="SUPFAM" id="SSF52540">
    <property type="entry name" value="P-loop containing nucleoside triphosphate hydrolases"/>
    <property type="match status" value="1"/>
</dbReference>
<dbReference type="InterPro" id="IPR009057">
    <property type="entry name" value="Homeodomain-like_sf"/>
</dbReference>
<dbReference type="OrthoDB" id="9782110at2"/>
<dbReference type="CDD" id="cd00009">
    <property type="entry name" value="AAA"/>
    <property type="match status" value="1"/>
</dbReference>
<dbReference type="EMBL" id="JSVA01000004">
    <property type="protein sequence ID" value="KOF04133.1"/>
    <property type="molecule type" value="Genomic_DNA"/>
</dbReference>
<dbReference type="InterPro" id="IPR003593">
    <property type="entry name" value="AAA+_ATPase"/>
</dbReference>
<dbReference type="GO" id="GO:0005524">
    <property type="term" value="F:ATP binding"/>
    <property type="evidence" value="ECO:0007669"/>
    <property type="project" value="UniProtKB-KW"/>
</dbReference>
<keyword evidence="3" id="KW-0597">Phosphoprotein</keyword>
<dbReference type="FunFam" id="3.40.50.300:FF:000006">
    <property type="entry name" value="DNA-binding transcriptional regulator NtrC"/>
    <property type="match status" value="1"/>
</dbReference>
<organism evidence="6 7">
    <name type="scientific">Roseivirga seohaensis subsp. aquiponti</name>
    <dbReference type="NCBI Taxonomy" id="1566026"/>
    <lineage>
        <taxon>Bacteria</taxon>
        <taxon>Pseudomonadati</taxon>
        <taxon>Bacteroidota</taxon>
        <taxon>Cytophagia</taxon>
        <taxon>Cytophagales</taxon>
        <taxon>Roseivirgaceae</taxon>
        <taxon>Roseivirga</taxon>
    </lineage>
</organism>
<dbReference type="PROSITE" id="PS00676">
    <property type="entry name" value="SIGMA54_INTERACT_2"/>
    <property type="match status" value="1"/>
</dbReference>
<gene>
    <name evidence="6" type="ORF">OB69_03890</name>
</gene>
<dbReference type="PATRIC" id="fig|1566026.4.peg.2549"/>
<evidence type="ECO:0000313" key="6">
    <source>
        <dbReference type="EMBL" id="KOF04133.1"/>
    </source>
</evidence>
<keyword evidence="2" id="KW-0067">ATP-binding</keyword>
<evidence type="ECO:0000256" key="3">
    <source>
        <dbReference type="PROSITE-ProRule" id="PRU00169"/>
    </source>
</evidence>
<comment type="caution">
    <text evidence="6">The sequence shown here is derived from an EMBL/GenBank/DDBJ whole genome shotgun (WGS) entry which is preliminary data.</text>
</comment>
<dbReference type="SUPFAM" id="SSF46689">
    <property type="entry name" value="Homeodomain-like"/>
    <property type="match status" value="1"/>
</dbReference>
<dbReference type="Pfam" id="PF25601">
    <property type="entry name" value="AAA_lid_14"/>
    <property type="match status" value="1"/>
</dbReference>
<dbReference type="InterPro" id="IPR002078">
    <property type="entry name" value="Sigma_54_int"/>
</dbReference>
<dbReference type="InterPro" id="IPR025662">
    <property type="entry name" value="Sigma_54_int_dom_ATP-bd_1"/>
</dbReference>
<sequence>MNKASFTIFVVEDDEWYRKLLVYTLELNPDYRVVAFEDGKSLLDALKEKPQVITLDYRLPDTNGEDLLKKIKEIAPEIKVIIISEQSEIDTAVELLKNGAYDYITKTKDIKDRLHNVIKHIREHSSLQERIETLQSEVEKKYDFQNSIIGQSEPLKKVFGLIKKATITNISVIINGETGTGKELVAKAVHYNSEKKESPFVAVNMSAIPKELAESELFGHEKGAFTGAANRHIGKFEQANGGTLFLDEMGEMDKTLQAKILRALQEKEITRVGGKEVVKINCRIVAATHRDLLEEVKAGNFREDLYYRLFGLTIHLPPLRERGKDIIVLAKYFIDEFCKENGLGKKILSSDASKKLLGYGYPGNIRELKSVVELAVVMSEGETIQPDDITFGTKDVIAEMSGEEMSLKEYNQRIIQLYLKNYDNDIKLVAQKLDIGQSTIYRMLKEIEEKN</sequence>
<dbReference type="Gene3D" id="3.40.50.300">
    <property type="entry name" value="P-loop containing nucleotide triphosphate hydrolases"/>
    <property type="match status" value="1"/>
</dbReference>
<dbReference type="Gene3D" id="1.10.10.60">
    <property type="entry name" value="Homeodomain-like"/>
    <property type="match status" value="1"/>
</dbReference>
<dbReference type="GO" id="GO:0000160">
    <property type="term" value="P:phosphorelay signal transduction system"/>
    <property type="evidence" value="ECO:0007669"/>
    <property type="project" value="InterPro"/>
</dbReference>
<dbReference type="PROSITE" id="PS00675">
    <property type="entry name" value="SIGMA54_INTERACT_1"/>
    <property type="match status" value="1"/>
</dbReference>
<evidence type="ECO:0000256" key="2">
    <source>
        <dbReference type="ARBA" id="ARBA00022840"/>
    </source>
</evidence>
<dbReference type="AlphaFoldDB" id="A0A0L8ANU9"/>
<dbReference type="SMART" id="SM00382">
    <property type="entry name" value="AAA"/>
    <property type="match status" value="1"/>
</dbReference>
<dbReference type="Gene3D" id="3.40.50.2300">
    <property type="match status" value="1"/>
</dbReference>
<dbReference type="InterPro" id="IPR027417">
    <property type="entry name" value="P-loop_NTPase"/>
</dbReference>
<dbReference type="SUPFAM" id="SSF52172">
    <property type="entry name" value="CheY-like"/>
    <property type="match status" value="1"/>
</dbReference>
<feature type="domain" description="Sigma-54 factor interaction" evidence="4">
    <location>
        <begin position="148"/>
        <end position="377"/>
    </location>
</feature>
<evidence type="ECO:0000256" key="1">
    <source>
        <dbReference type="ARBA" id="ARBA00022741"/>
    </source>
</evidence>
<dbReference type="Pfam" id="PF00072">
    <property type="entry name" value="Response_reg"/>
    <property type="match status" value="1"/>
</dbReference>
<dbReference type="SMART" id="SM00448">
    <property type="entry name" value="REC"/>
    <property type="match status" value="1"/>
</dbReference>
<dbReference type="GO" id="GO:0006355">
    <property type="term" value="P:regulation of DNA-templated transcription"/>
    <property type="evidence" value="ECO:0007669"/>
    <property type="project" value="InterPro"/>
</dbReference>
<dbReference type="PANTHER" id="PTHR32071">
    <property type="entry name" value="TRANSCRIPTIONAL REGULATORY PROTEIN"/>
    <property type="match status" value="1"/>
</dbReference>
<dbReference type="InterPro" id="IPR001789">
    <property type="entry name" value="Sig_transdc_resp-reg_receiver"/>
</dbReference>
<keyword evidence="7" id="KW-1185">Reference proteome</keyword>
<dbReference type="InterPro" id="IPR025943">
    <property type="entry name" value="Sigma_54_int_dom_ATP-bd_2"/>
</dbReference>
<dbReference type="InterPro" id="IPR058031">
    <property type="entry name" value="AAA_lid_NorR"/>
</dbReference>
<dbReference type="PROSITE" id="PS50110">
    <property type="entry name" value="RESPONSE_REGULATORY"/>
    <property type="match status" value="1"/>
</dbReference>
<dbReference type="Gene3D" id="1.10.8.60">
    <property type="match status" value="1"/>
</dbReference>
<evidence type="ECO:0000313" key="7">
    <source>
        <dbReference type="Proteomes" id="UP000036908"/>
    </source>
</evidence>
<proteinExistence type="predicted"/>
<dbReference type="Pfam" id="PF00158">
    <property type="entry name" value="Sigma54_activat"/>
    <property type="match status" value="1"/>
</dbReference>